<gene>
    <name evidence="12" type="ORF">V0U35_02750</name>
</gene>
<evidence type="ECO:0000256" key="8">
    <source>
        <dbReference type="ARBA" id="ARBA00023136"/>
    </source>
</evidence>
<keyword evidence="5 10" id="KW-0812">Transmembrane</keyword>
<evidence type="ECO:0000256" key="5">
    <source>
        <dbReference type="ARBA" id="ARBA00022692"/>
    </source>
</evidence>
<dbReference type="InterPro" id="IPR038770">
    <property type="entry name" value="Na+/solute_symporter_sf"/>
</dbReference>
<keyword evidence="13" id="KW-1185">Reference proteome</keyword>
<dbReference type="Gene3D" id="1.20.1530.20">
    <property type="match status" value="1"/>
</dbReference>
<dbReference type="InterPro" id="IPR036291">
    <property type="entry name" value="NAD(P)-bd_dom_sf"/>
</dbReference>
<evidence type="ECO:0000313" key="12">
    <source>
        <dbReference type="EMBL" id="MEE2565588.1"/>
    </source>
</evidence>
<organism evidence="12 13">
    <name type="scientific">Hyphobacterium marinum</name>
    <dbReference type="NCBI Taxonomy" id="3116574"/>
    <lineage>
        <taxon>Bacteria</taxon>
        <taxon>Pseudomonadati</taxon>
        <taxon>Pseudomonadota</taxon>
        <taxon>Alphaproteobacteria</taxon>
        <taxon>Maricaulales</taxon>
        <taxon>Maricaulaceae</taxon>
        <taxon>Hyphobacterium</taxon>
    </lineage>
</organism>
<feature type="transmembrane region" description="Helical" evidence="10">
    <location>
        <begin position="33"/>
        <end position="50"/>
    </location>
</feature>
<keyword evidence="7" id="KW-0406">Ion transport</keyword>
<sequence>MHAPPDILLKIAIIAGSGILAQWLAWRLRWPSIVLMMGAGLILGPLWGLATGEPFLDPQALFGEYLRPMVALAVAVILFEGGLTLNFRDLRESGGPVWRMIALGFPLTWAAITVAAHYILGLDWDLSALTGAILTVTGPTVVLPLLRQAKLPSSVSSVLKWEGIVVDPMGALAAVFVYEALRRADMGASWLDAGLAIVMGAAIGAVIGLVAGYGLSLAFKRGLVPENMKAPLTLAAVVGCYAASDMVLPESGLVAVTVFGVVFANARLASIEEMRRFKEGFAALLVASVFVALAASLTPESLLLLDWRAALFILVLMLVVRPLIVPATLAGSTLKWPGIAFVSAVAPRGVVAAATAGHLAGLLVESGREDAAVVTPLIFATVFATVFGYGFLLGPLAKFLGLIKHTRDRLLIVGANPWTLGLADALKAMEVPFTIADTNWRRLRKARLAGHDTYHGEVLSETAEYRLEPGQFATLLAATANEAYNALVCVDHAPELGRSHVYQLSAQDPAAEGQGEDDPKAIAFTARGRTLLARGRNYEAVSADWWRGWRFRATKITEEYTVTDALASLSEGAEPVLELRSDGRIALLGPARKPQGGPGSVLLSFGPPAKDADAPS</sequence>
<feature type="transmembrane region" description="Helical" evidence="10">
    <location>
        <begin position="7"/>
        <end position="26"/>
    </location>
</feature>
<accession>A0ABU7LVJ7</accession>
<feature type="transmembrane region" description="Helical" evidence="10">
    <location>
        <begin position="341"/>
        <end position="364"/>
    </location>
</feature>
<dbReference type="Pfam" id="PF00999">
    <property type="entry name" value="Na_H_Exchanger"/>
    <property type="match status" value="1"/>
</dbReference>
<keyword evidence="4" id="KW-1003">Cell membrane</keyword>
<evidence type="ECO:0000256" key="10">
    <source>
        <dbReference type="SAM" id="Phobius"/>
    </source>
</evidence>
<reference evidence="12 13" key="1">
    <citation type="submission" date="2024-01" db="EMBL/GenBank/DDBJ databases">
        <title>Hyphobacterium bacterium isolated from marine sediment.</title>
        <authorList>
            <person name="Zhao S."/>
        </authorList>
    </citation>
    <scope>NUCLEOTIDE SEQUENCE [LARGE SCALE GENOMIC DNA]</scope>
    <source>
        <strain evidence="12 13">Y60-23</strain>
    </source>
</reference>
<dbReference type="RefSeq" id="WP_330195123.1">
    <property type="nucleotide sequence ID" value="NZ_JAZDRO010000001.1"/>
</dbReference>
<feature type="domain" description="Cation/H+ exchanger transmembrane" evidence="11">
    <location>
        <begin position="20"/>
        <end position="398"/>
    </location>
</feature>
<evidence type="ECO:0000313" key="13">
    <source>
        <dbReference type="Proteomes" id="UP001310692"/>
    </source>
</evidence>
<feature type="transmembrane region" description="Helical" evidence="10">
    <location>
        <begin position="158"/>
        <end position="181"/>
    </location>
</feature>
<feature type="transmembrane region" description="Helical" evidence="10">
    <location>
        <begin position="65"/>
        <end position="85"/>
    </location>
</feature>
<feature type="transmembrane region" description="Helical" evidence="10">
    <location>
        <begin position="97"/>
        <end position="120"/>
    </location>
</feature>
<evidence type="ECO:0000256" key="3">
    <source>
        <dbReference type="ARBA" id="ARBA00022449"/>
    </source>
</evidence>
<feature type="transmembrane region" description="Helical" evidence="10">
    <location>
        <begin position="250"/>
        <end position="268"/>
    </location>
</feature>
<dbReference type="Proteomes" id="UP001310692">
    <property type="component" value="Unassembled WGS sequence"/>
</dbReference>
<comment type="subcellular location">
    <subcellularLocation>
        <location evidence="1">Cell membrane</location>
        <topology evidence="1">Multi-pass membrane protein</topology>
    </subcellularLocation>
</comment>
<dbReference type="SUPFAM" id="SSF51735">
    <property type="entry name" value="NAD(P)-binding Rossmann-fold domains"/>
    <property type="match status" value="1"/>
</dbReference>
<dbReference type="PANTHER" id="PTHR32507:SF0">
    <property type="entry name" value="NA(+)_H(+) ANTIPORTER 2-RELATED"/>
    <property type="match status" value="1"/>
</dbReference>
<keyword evidence="3" id="KW-0050">Antiport</keyword>
<keyword evidence="6 10" id="KW-1133">Transmembrane helix</keyword>
<evidence type="ECO:0000256" key="2">
    <source>
        <dbReference type="ARBA" id="ARBA00022448"/>
    </source>
</evidence>
<comment type="caution">
    <text evidence="12">The sequence shown here is derived from an EMBL/GenBank/DDBJ whole genome shotgun (WGS) entry which is preliminary data.</text>
</comment>
<evidence type="ECO:0000256" key="4">
    <source>
        <dbReference type="ARBA" id="ARBA00022475"/>
    </source>
</evidence>
<feature type="transmembrane region" description="Helical" evidence="10">
    <location>
        <begin position="126"/>
        <end position="146"/>
    </location>
</feature>
<keyword evidence="8 10" id="KW-0472">Membrane</keyword>
<feature type="transmembrane region" description="Helical" evidence="10">
    <location>
        <begin position="309"/>
        <end position="329"/>
    </location>
</feature>
<feature type="region of interest" description="Disordered" evidence="9">
    <location>
        <begin position="590"/>
        <end position="616"/>
    </location>
</feature>
<feature type="transmembrane region" description="Helical" evidence="10">
    <location>
        <begin position="193"/>
        <end position="215"/>
    </location>
</feature>
<proteinExistence type="predicted"/>
<dbReference type="EMBL" id="JAZDRO010000001">
    <property type="protein sequence ID" value="MEE2565588.1"/>
    <property type="molecule type" value="Genomic_DNA"/>
</dbReference>
<name>A0ABU7LVJ7_9PROT</name>
<feature type="transmembrane region" description="Helical" evidence="10">
    <location>
        <begin position="376"/>
        <end position="400"/>
    </location>
</feature>
<evidence type="ECO:0000256" key="9">
    <source>
        <dbReference type="SAM" id="MobiDB-lite"/>
    </source>
</evidence>
<dbReference type="PANTHER" id="PTHR32507">
    <property type="entry name" value="NA(+)/H(+) ANTIPORTER 1"/>
    <property type="match status" value="1"/>
</dbReference>
<evidence type="ECO:0000256" key="7">
    <source>
        <dbReference type="ARBA" id="ARBA00023065"/>
    </source>
</evidence>
<dbReference type="InterPro" id="IPR006153">
    <property type="entry name" value="Cation/H_exchanger_TM"/>
</dbReference>
<evidence type="ECO:0000256" key="6">
    <source>
        <dbReference type="ARBA" id="ARBA00022989"/>
    </source>
</evidence>
<evidence type="ECO:0000256" key="1">
    <source>
        <dbReference type="ARBA" id="ARBA00004651"/>
    </source>
</evidence>
<dbReference type="Gene3D" id="3.40.50.720">
    <property type="entry name" value="NAD(P)-binding Rossmann-like Domain"/>
    <property type="match status" value="1"/>
</dbReference>
<feature type="transmembrane region" description="Helical" evidence="10">
    <location>
        <begin position="280"/>
        <end position="297"/>
    </location>
</feature>
<evidence type="ECO:0000259" key="11">
    <source>
        <dbReference type="Pfam" id="PF00999"/>
    </source>
</evidence>
<keyword evidence="2" id="KW-0813">Transport</keyword>
<protein>
    <submittedName>
        <fullName evidence="12">Sodium:proton antiporter</fullName>
    </submittedName>
</protein>